<proteinExistence type="inferred from homology"/>
<feature type="region of interest" description="Interaction with DNA" evidence="10">
    <location>
        <begin position="165"/>
        <end position="170"/>
    </location>
</feature>
<evidence type="ECO:0000256" key="11">
    <source>
        <dbReference type="SAM" id="MobiDB-lite"/>
    </source>
</evidence>
<dbReference type="SMART" id="SM00437">
    <property type="entry name" value="TOP1Ac"/>
    <property type="match status" value="1"/>
</dbReference>
<dbReference type="InterPro" id="IPR023405">
    <property type="entry name" value="Topo_IA_core_domain"/>
</dbReference>
<dbReference type="Proteomes" id="UP000179230">
    <property type="component" value="Unassembled WGS sequence"/>
</dbReference>
<dbReference type="EMBL" id="MFMT01000042">
    <property type="protein sequence ID" value="OGG87729.1"/>
    <property type="molecule type" value="Genomic_DNA"/>
</dbReference>
<evidence type="ECO:0000256" key="2">
    <source>
        <dbReference type="ARBA" id="ARBA00009446"/>
    </source>
</evidence>
<dbReference type="InterPro" id="IPR013498">
    <property type="entry name" value="Topo_IA_Znf"/>
</dbReference>
<dbReference type="InterPro" id="IPR034149">
    <property type="entry name" value="TOPRIM_TopoI"/>
</dbReference>
<dbReference type="InterPro" id="IPR003601">
    <property type="entry name" value="Topo_IA_2"/>
</dbReference>
<dbReference type="InterPro" id="IPR006171">
    <property type="entry name" value="TOPRIM_dom"/>
</dbReference>
<dbReference type="Gene3D" id="1.10.290.10">
    <property type="entry name" value="Topoisomerase I, domain 4"/>
    <property type="match status" value="1"/>
</dbReference>
<evidence type="ECO:0000313" key="14">
    <source>
        <dbReference type="EMBL" id="OGG87729.1"/>
    </source>
</evidence>
<dbReference type="PANTHER" id="PTHR42785:SF1">
    <property type="entry name" value="DNA TOPOISOMERASE"/>
    <property type="match status" value="1"/>
</dbReference>
<reference evidence="14 15" key="1">
    <citation type="journal article" date="2016" name="Nat. Commun.">
        <title>Thousands of microbial genomes shed light on interconnected biogeochemical processes in an aquifer system.</title>
        <authorList>
            <person name="Anantharaman K."/>
            <person name="Brown C.T."/>
            <person name="Hug L.A."/>
            <person name="Sharon I."/>
            <person name="Castelle C.J."/>
            <person name="Probst A.J."/>
            <person name="Thomas B.C."/>
            <person name="Singh A."/>
            <person name="Wilkins M.J."/>
            <person name="Karaoz U."/>
            <person name="Brodie E.L."/>
            <person name="Williams K.H."/>
            <person name="Hubbard S.S."/>
            <person name="Banfield J.F."/>
        </authorList>
    </citation>
    <scope>NUCLEOTIDE SEQUENCE [LARGE SCALE GENOMIC DNA]</scope>
</reference>
<dbReference type="NCBIfam" id="TIGR01051">
    <property type="entry name" value="topA_bact"/>
    <property type="match status" value="1"/>
</dbReference>
<dbReference type="InterPro" id="IPR013825">
    <property type="entry name" value="Topo_IA_cen_sub2"/>
</dbReference>
<feature type="site" description="Interaction with DNA" evidence="10">
    <location>
        <position position="145"/>
    </location>
</feature>
<keyword evidence="4" id="KW-0863">Zinc-finger</keyword>
<feature type="active site" description="O-(5'-phospho-DNA)-tyrosine intermediate" evidence="10">
    <location>
        <position position="285"/>
    </location>
</feature>
<dbReference type="Gene3D" id="3.40.50.140">
    <property type="match status" value="1"/>
</dbReference>
<dbReference type="Gene3D" id="1.10.460.10">
    <property type="entry name" value="Topoisomerase I, domain 2"/>
    <property type="match status" value="1"/>
</dbReference>
<evidence type="ECO:0000256" key="8">
    <source>
        <dbReference type="ARBA" id="ARBA00023125"/>
    </source>
</evidence>
<dbReference type="InterPro" id="IPR013824">
    <property type="entry name" value="Topo_IA_cen_sub1"/>
</dbReference>
<evidence type="ECO:0000256" key="4">
    <source>
        <dbReference type="ARBA" id="ARBA00022771"/>
    </source>
</evidence>
<evidence type="ECO:0000256" key="3">
    <source>
        <dbReference type="ARBA" id="ARBA00022723"/>
    </source>
</evidence>
<accession>A0A1F6FPF1</accession>
<dbReference type="InterPro" id="IPR028612">
    <property type="entry name" value="Topoisom_1_IA"/>
</dbReference>
<feature type="site" description="Interaction with DNA" evidence="10">
    <location>
        <position position="472"/>
    </location>
</feature>
<keyword evidence="9 10" id="KW-0413">Isomerase</keyword>
<dbReference type="CDD" id="cd00186">
    <property type="entry name" value="TOP1Ac"/>
    <property type="match status" value="1"/>
</dbReference>
<dbReference type="HAMAP" id="MF_00952">
    <property type="entry name" value="Topoisom_1_prok"/>
    <property type="match status" value="1"/>
</dbReference>
<dbReference type="GO" id="GO:0003677">
    <property type="term" value="F:DNA binding"/>
    <property type="evidence" value="ECO:0007669"/>
    <property type="project" value="UniProtKB-KW"/>
</dbReference>
<dbReference type="CDD" id="cd03363">
    <property type="entry name" value="TOPRIM_TopoIA_TopoI"/>
    <property type="match status" value="1"/>
</dbReference>
<evidence type="ECO:0000256" key="5">
    <source>
        <dbReference type="ARBA" id="ARBA00022833"/>
    </source>
</evidence>
<feature type="site" description="Interaction with DNA" evidence="10">
    <location>
        <position position="150"/>
    </location>
</feature>
<keyword evidence="7 10" id="KW-0799">Topoisomerase</keyword>
<organism evidence="14 15">
    <name type="scientific">Candidatus Kaiserbacteria bacterium RIFOXYD1_FULL_42_15</name>
    <dbReference type="NCBI Taxonomy" id="1798532"/>
    <lineage>
        <taxon>Bacteria</taxon>
        <taxon>Candidatus Kaiseribacteriota</taxon>
    </lineage>
</organism>
<dbReference type="GO" id="GO:0003917">
    <property type="term" value="F:DNA topoisomerase type I (single strand cut, ATP-independent) activity"/>
    <property type="evidence" value="ECO:0007669"/>
    <property type="project" value="UniProtKB-UniRule"/>
</dbReference>
<evidence type="ECO:0000259" key="12">
    <source>
        <dbReference type="PROSITE" id="PS50880"/>
    </source>
</evidence>
<dbReference type="EC" id="5.6.2.1" evidence="10"/>
<comment type="subunit">
    <text evidence="10">Monomer.</text>
</comment>
<feature type="site" description="Interaction with DNA" evidence="10">
    <location>
        <position position="157"/>
    </location>
</feature>
<dbReference type="PROSITE" id="PS52039">
    <property type="entry name" value="TOPO_IA_2"/>
    <property type="match status" value="1"/>
</dbReference>
<dbReference type="Gene3D" id="2.70.20.10">
    <property type="entry name" value="Topoisomerase I, domain 3"/>
    <property type="match status" value="1"/>
</dbReference>
<comment type="caution">
    <text evidence="14">The sequence shown here is derived from an EMBL/GenBank/DDBJ whole genome shotgun (WGS) entry which is preliminary data.</text>
</comment>
<keyword evidence="6" id="KW-0460">Magnesium</keyword>
<dbReference type="Pfam" id="PF01131">
    <property type="entry name" value="Topoisom_bac"/>
    <property type="match status" value="1"/>
</dbReference>
<dbReference type="PROSITE" id="PS00396">
    <property type="entry name" value="TOPO_IA_1"/>
    <property type="match status" value="1"/>
</dbReference>
<dbReference type="Gene3D" id="3.30.65.10">
    <property type="entry name" value="Bacterial Topoisomerase I, domain 1"/>
    <property type="match status" value="1"/>
</dbReference>
<dbReference type="Pfam" id="PF01396">
    <property type="entry name" value="Zn_ribbon_Top1"/>
    <property type="match status" value="1"/>
</dbReference>
<dbReference type="SUPFAM" id="SSF57783">
    <property type="entry name" value="Zinc beta-ribbon"/>
    <property type="match status" value="1"/>
</dbReference>
<dbReference type="InterPro" id="IPR000380">
    <property type="entry name" value="Topo_IA"/>
</dbReference>
<keyword evidence="3" id="KW-0479">Metal-binding</keyword>
<feature type="site" description="Interaction with DNA" evidence="10">
    <location>
        <position position="142"/>
    </location>
</feature>
<keyword evidence="5" id="KW-0862">Zinc</keyword>
<evidence type="ECO:0000259" key="13">
    <source>
        <dbReference type="PROSITE" id="PS52039"/>
    </source>
</evidence>
<dbReference type="PANTHER" id="PTHR42785">
    <property type="entry name" value="DNA TOPOISOMERASE, TYPE IA, CORE"/>
    <property type="match status" value="1"/>
</dbReference>
<evidence type="ECO:0000256" key="7">
    <source>
        <dbReference type="ARBA" id="ARBA00023029"/>
    </source>
</evidence>
<dbReference type="InterPro" id="IPR013497">
    <property type="entry name" value="Topo_IA_cen"/>
</dbReference>
<feature type="domain" description="Topo IA-type catalytic" evidence="13">
    <location>
        <begin position="131"/>
        <end position="541"/>
    </location>
</feature>
<evidence type="ECO:0000256" key="9">
    <source>
        <dbReference type="ARBA" id="ARBA00023235"/>
    </source>
</evidence>
<keyword evidence="8 10" id="KW-0238">DNA-binding</keyword>
<dbReference type="SUPFAM" id="SSF56712">
    <property type="entry name" value="Prokaryotic type I DNA topoisomerase"/>
    <property type="match status" value="1"/>
</dbReference>
<dbReference type="Pfam" id="PF13368">
    <property type="entry name" value="Toprim_C_rpt"/>
    <property type="match status" value="2"/>
</dbReference>
<dbReference type="Pfam" id="PF01751">
    <property type="entry name" value="Toprim"/>
    <property type="match status" value="1"/>
</dbReference>
<evidence type="ECO:0000313" key="15">
    <source>
        <dbReference type="Proteomes" id="UP000179230"/>
    </source>
</evidence>
<evidence type="ECO:0000256" key="10">
    <source>
        <dbReference type="HAMAP-Rule" id="MF_00952"/>
    </source>
</evidence>
<dbReference type="SMART" id="SM00493">
    <property type="entry name" value="TOPRIM"/>
    <property type="match status" value="1"/>
</dbReference>
<dbReference type="GO" id="GO:0008270">
    <property type="term" value="F:zinc ion binding"/>
    <property type="evidence" value="ECO:0007669"/>
    <property type="project" value="UniProtKB-KW"/>
</dbReference>
<feature type="site" description="Interaction with DNA" evidence="10">
    <location>
        <position position="287"/>
    </location>
</feature>
<protein>
    <recommendedName>
        <fullName evidence="10">DNA topoisomerase 1</fullName>
        <ecNumber evidence="10">5.6.2.1</ecNumber>
    </recommendedName>
    <alternativeName>
        <fullName evidence="10">DNA topoisomerase I</fullName>
    </alternativeName>
</protein>
<dbReference type="AlphaFoldDB" id="A0A1F6FPF1"/>
<dbReference type="GO" id="GO:0005694">
    <property type="term" value="C:chromosome"/>
    <property type="evidence" value="ECO:0007669"/>
    <property type="project" value="InterPro"/>
</dbReference>
<dbReference type="InterPro" id="IPR013826">
    <property type="entry name" value="Topo_IA_cen_sub3"/>
</dbReference>
<comment type="function">
    <text evidence="10">Releases the supercoiling and torsional tension of DNA, which is introduced during the DNA replication and transcription, by transiently cleaving and rejoining one strand of the DNA duplex. Introduces a single-strand break via transesterification at a target site in duplex DNA. The scissile phosphodiester is attacked by the catalytic tyrosine of the enzyme, resulting in the formation of a DNA-(5'-phosphotyrosyl)-enzyme intermediate and the expulsion of a 3'-OH DNA strand. The free DNA strand then undergoes passage around the unbroken strand, thus removing DNA supercoils. Finally, in the religation step, the DNA 3'-OH attacks the covalent intermediate to expel the active-site tyrosine and restore the DNA phosphodiester backbone.</text>
</comment>
<evidence type="ECO:0000256" key="1">
    <source>
        <dbReference type="ARBA" id="ARBA00000213"/>
    </source>
</evidence>
<feature type="site" description="Interaction with DNA" evidence="10">
    <location>
        <position position="141"/>
    </location>
</feature>
<dbReference type="PROSITE" id="PS50880">
    <property type="entry name" value="TOPRIM"/>
    <property type="match status" value="1"/>
</dbReference>
<sequence>MSKTTLVIVESPAKAKTIEKYLGPDYRVLSSIGHVRDIPKSNKDAVDIEAGFVPHYIISPGKEKVIEGLQAAAKKADAVLLASDPDREGEAIAWHVAELIKGSNKNLKRVVFNEITEGAVKEAILHPRDIDLNLKEAQEARRILDRLVGYDLSGLIWKKVRYGLSAGRVQSPALRIVMEREREIRAFVPEDYFVLIAQTTVAKLNIPFLCTEEPKEAEEAERIKSVGEANSWTVTAIKESEAKRSPKPPFTTSTLQQVASTRLGFSPSRTMGAAQKLYEDGHITYMRTDSTNMSEVALKQMHALVIKDYGQVYLTPRTYKTKSKSAQEAHEAVRPTDFTKHNVGATADQKALYELIWRRTVSSQMSDATMKRTKVVANITNTTDAIPDFTVNGSRIIFPGWLAVDTRARGEDTEVPKLATGDSLKLKSIDIEAKQTQPLGRYSEASLIKELEKRGIGRPSTYASIIKTITDRGYVIKEGRTLIPTDTGDVVSTFLEQNFANYISDTFTSEMETELDEIAEGTRTYKKTLTDFYGPFLKEITAKEDIPKLTNLGAGPVGFPCPICSSAMVIKLGRAGTFLSCNRFPECNGARMIDGSELKPDAPIGNHPDSGEAIYVMNGKFGPYVQLGETPEKIKGKKQPSPKRASLPAGLMPADVTLDDAVKYLTLPRELGNHPKTDEIIIANTGQYGPYLAHAGDFRSLKSNDDPYTITYKRALEIYTQPKQMRKGETLLKELGINPVTKKMVNVFESKSGRYLRKGFKRISIPESIKTEDITIEVAVELLKQG</sequence>
<feature type="domain" description="Toprim" evidence="12">
    <location>
        <begin position="4"/>
        <end position="115"/>
    </location>
</feature>
<dbReference type="InterPro" id="IPR025589">
    <property type="entry name" value="Toprim_C_rpt"/>
</dbReference>
<feature type="region of interest" description="Disordered" evidence="11">
    <location>
        <begin position="631"/>
        <end position="650"/>
    </location>
</feature>
<dbReference type="SMART" id="SM00436">
    <property type="entry name" value="TOP1Bc"/>
    <property type="match status" value="1"/>
</dbReference>
<comment type="similarity">
    <text evidence="2 10">Belongs to the type IA topoisomerase family.</text>
</comment>
<evidence type="ECO:0000256" key="6">
    <source>
        <dbReference type="ARBA" id="ARBA00022842"/>
    </source>
</evidence>
<name>A0A1F6FPF1_9BACT</name>
<dbReference type="GO" id="GO:0006265">
    <property type="term" value="P:DNA topological change"/>
    <property type="evidence" value="ECO:0007669"/>
    <property type="project" value="UniProtKB-UniRule"/>
</dbReference>
<dbReference type="InterPro" id="IPR005733">
    <property type="entry name" value="TopoI_bac-type"/>
</dbReference>
<dbReference type="PRINTS" id="PR00417">
    <property type="entry name" value="PRTPISMRASEI"/>
</dbReference>
<dbReference type="InterPro" id="IPR023406">
    <property type="entry name" value="Topo_IA_AS"/>
</dbReference>
<dbReference type="InterPro" id="IPR003602">
    <property type="entry name" value="Topo_IA_DNA-bd_dom"/>
</dbReference>
<comment type="catalytic activity">
    <reaction evidence="1 10">
        <text>ATP-independent breakage of single-stranded DNA, followed by passage and rejoining.</text>
        <dbReference type="EC" id="5.6.2.1"/>
    </reaction>
</comment>
<feature type="site" description="Interaction with DNA" evidence="10">
    <location>
        <position position="34"/>
    </location>
</feature>
<gene>
    <name evidence="10" type="primary">topA</name>
    <name evidence="14" type="ORF">A2592_03330</name>
</gene>